<gene>
    <name evidence="2" type="ORF">EVOR1521_LOCUS30086</name>
</gene>
<accession>A0AA36JPI1</accession>
<dbReference type="AlphaFoldDB" id="A0AA36JPI1"/>
<organism evidence="2 3">
    <name type="scientific">Effrenium voratum</name>
    <dbReference type="NCBI Taxonomy" id="2562239"/>
    <lineage>
        <taxon>Eukaryota</taxon>
        <taxon>Sar</taxon>
        <taxon>Alveolata</taxon>
        <taxon>Dinophyceae</taxon>
        <taxon>Suessiales</taxon>
        <taxon>Symbiodiniaceae</taxon>
        <taxon>Effrenium</taxon>
    </lineage>
</organism>
<evidence type="ECO:0000313" key="2">
    <source>
        <dbReference type="EMBL" id="CAJ1408841.1"/>
    </source>
</evidence>
<sequence length="148" mass="16315">MRQRCLETFLRVLCSLPWLTRRQQCHFSFSGGCQDDQGSDLRSLFSAAQATAEKEGTRLALLRLLLFSGPMDGAFCMVLGLLGVSPQHFMLGHTLASWRFSLEYACFGAMLTNGWGEQAELLVILRLVLALISGILVTSFAAPVSEQL</sequence>
<dbReference type="Proteomes" id="UP001178507">
    <property type="component" value="Unassembled WGS sequence"/>
</dbReference>
<evidence type="ECO:0000313" key="3">
    <source>
        <dbReference type="Proteomes" id="UP001178507"/>
    </source>
</evidence>
<proteinExistence type="predicted"/>
<feature type="transmembrane region" description="Helical" evidence="1">
    <location>
        <begin position="96"/>
        <end position="116"/>
    </location>
</feature>
<protein>
    <submittedName>
        <fullName evidence="2">Uncharacterized protein</fullName>
    </submittedName>
</protein>
<keyword evidence="3" id="KW-1185">Reference proteome</keyword>
<keyword evidence="1" id="KW-0812">Transmembrane</keyword>
<keyword evidence="1" id="KW-0472">Membrane</keyword>
<feature type="transmembrane region" description="Helical" evidence="1">
    <location>
        <begin position="64"/>
        <end position="84"/>
    </location>
</feature>
<dbReference type="PROSITE" id="PS51257">
    <property type="entry name" value="PROKAR_LIPOPROTEIN"/>
    <property type="match status" value="1"/>
</dbReference>
<reference evidence="2" key="1">
    <citation type="submission" date="2023-08" db="EMBL/GenBank/DDBJ databases">
        <authorList>
            <person name="Chen Y."/>
            <person name="Shah S."/>
            <person name="Dougan E. K."/>
            <person name="Thang M."/>
            <person name="Chan C."/>
        </authorList>
    </citation>
    <scope>NUCLEOTIDE SEQUENCE</scope>
</reference>
<dbReference type="EMBL" id="CAUJNA010003736">
    <property type="protein sequence ID" value="CAJ1408841.1"/>
    <property type="molecule type" value="Genomic_DNA"/>
</dbReference>
<evidence type="ECO:0000256" key="1">
    <source>
        <dbReference type="SAM" id="Phobius"/>
    </source>
</evidence>
<comment type="caution">
    <text evidence="2">The sequence shown here is derived from an EMBL/GenBank/DDBJ whole genome shotgun (WGS) entry which is preliminary data.</text>
</comment>
<keyword evidence="1" id="KW-1133">Transmembrane helix</keyword>
<feature type="transmembrane region" description="Helical" evidence="1">
    <location>
        <begin position="123"/>
        <end position="142"/>
    </location>
</feature>
<name>A0AA36JPI1_9DINO</name>